<reference evidence="2 3" key="1">
    <citation type="journal article" date="2011" name="Nature">
        <title>Genome sequencing reveals insights into physiology and longevity of the naked mole rat.</title>
        <authorList>
            <person name="Kim E.B."/>
            <person name="Fang X."/>
            <person name="Fushan A.A."/>
            <person name="Huang Z."/>
            <person name="Lobanov A.V."/>
            <person name="Han L."/>
            <person name="Marino S.M."/>
            <person name="Sun X."/>
            <person name="Turanov A.A."/>
            <person name="Yang P."/>
            <person name="Yim S.H."/>
            <person name="Zhao X."/>
            <person name="Kasaikina M.V."/>
            <person name="Stoletzki N."/>
            <person name="Peng C."/>
            <person name="Polak P."/>
            <person name="Xiong Z."/>
            <person name="Kiezun A."/>
            <person name="Zhu Y."/>
            <person name="Chen Y."/>
            <person name="Kryukov G.V."/>
            <person name="Zhang Q."/>
            <person name="Peshkin L."/>
            <person name="Yang L."/>
            <person name="Bronson R.T."/>
            <person name="Buffenstein R."/>
            <person name="Wang B."/>
            <person name="Han C."/>
            <person name="Li Q."/>
            <person name="Chen L."/>
            <person name="Zhao W."/>
            <person name="Sunyaev S.R."/>
            <person name="Park T.J."/>
            <person name="Zhang G."/>
            <person name="Wang J."/>
            <person name="Gladyshev V.N."/>
        </authorList>
    </citation>
    <scope>NUCLEOTIDE SEQUENCE [LARGE SCALE GENOMIC DNA]</scope>
</reference>
<proteinExistence type="predicted"/>
<dbReference type="AlphaFoldDB" id="G5ANV5"/>
<gene>
    <name evidence="2" type="ORF">GW7_09570</name>
</gene>
<dbReference type="InterPro" id="IPR031809">
    <property type="entry name" value="CCDC158"/>
</dbReference>
<dbReference type="PANTHER" id="PTHR47615">
    <property type="entry name" value="COILED-COIL DOMAIN-CONTAINING PROTEIN 158"/>
    <property type="match status" value="1"/>
</dbReference>
<dbReference type="Pfam" id="PF15921">
    <property type="entry name" value="CCDC158"/>
    <property type="match status" value="1"/>
</dbReference>
<organism evidence="2 3">
    <name type="scientific">Heterocephalus glaber</name>
    <name type="common">Naked mole rat</name>
    <dbReference type="NCBI Taxonomy" id="10181"/>
    <lineage>
        <taxon>Eukaryota</taxon>
        <taxon>Metazoa</taxon>
        <taxon>Chordata</taxon>
        <taxon>Craniata</taxon>
        <taxon>Vertebrata</taxon>
        <taxon>Euteleostomi</taxon>
        <taxon>Mammalia</taxon>
        <taxon>Eutheria</taxon>
        <taxon>Euarchontoglires</taxon>
        <taxon>Glires</taxon>
        <taxon>Rodentia</taxon>
        <taxon>Hystricomorpha</taxon>
        <taxon>Bathyergidae</taxon>
        <taxon>Heterocephalus</taxon>
    </lineage>
</organism>
<dbReference type="EMBL" id="JH166237">
    <property type="protein sequence ID" value="EHA98715.1"/>
    <property type="molecule type" value="Genomic_DNA"/>
</dbReference>
<accession>G5ANV5</accession>
<sequence>MRVSHSPTSIRRVTVRGTGVFLSGIDENGPYHNGANIGLFNNLTETEEAGPPRDLVEETGLSHSLVLGCKIPALWELEVQHLEALLKAMKSEHQGQMERQMAAIQGKNESLEKVSSLTVQLESTKEKLHKVVEELTAKKMTLESSERTVSDLRASLQEKEQAIEATNTEITSFAPAWT</sequence>
<evidence type="ECO:0000313" key="3">
    <source>
        <dbReference type="Proteomes" id="UP000006813"/>
    </source>
</evidence>
<protein>
    <submittedName>
        <fullName evidence="2">Coiled-coil domain-containing protein 158</fullName>
    </submittedName>
</protein>
<dbReference type="PANTHER" id="PTHR47615:SF1">
    <property type="entry name" value="COILED-COIL DOMAIN-CONTAINING PROTEIN 158"/>
    <property type="match status" value="1"/>
</dbReference>
<evidence type="ECO:0000256" key="1">
    <source>
        <dbReference type="SAM" id="Coils"/>
    </source>
</evidence>
<keyword evidence="1" id="KW-0175">Coiled coil</keyword>
<feature type="coiled-coil region" evidence="1">
    <location>
        <begin position="125"/>
        <end position="169"/>
    </location>
</feature>
<dbReference type="InParanoid" id="G5ANV5"/>
<dbReference type="Proteomes" id="UP000006813">
    <property type="component" value="Unassembled WGS sequence"/>
</dbReference>
<evidence type="ECO:0000313" key="2">
    <source>
        <dbReference type="EMBL" id="EHA98715.1"/>
    </source>
</evidence>
<name>G5ANV5_HETGA</name>